<proteinExistence type="predicted"/>
<evidence type="ECO:0000313" key="1">
    <source>
        <dbReference type="EMBL" id="RPA83860.1"/>
    </source>
</evidence>
<protein>
    <submittedName>
        <fullName evidence="1">Uncharacterized protein</fullName>
    </submittedName>
</protein>
<reference evidence="1 2" key="1">
    <citation type="journal article" date="2018" name="Nat. Ecol. Evol.">
        <title>Pezizomycetes genomes reveal the molecular basis of ectomycorrhizal truffle lifestyle.</title>
        <authorList>
            <person name="Murat C."/>
            <person name="Payen T."/>
            <person name="Noel B."/>
            <person name="Kuo A."/>
            <person name="Morin E."/>
            <person name="Chen J."/>
            <person name="Kohler A."/>
            <person name="Krizsan K."/>
            <person name="Balestrini R."/>
            <person name="Da Silva C."/>
            <person name="Montanini B."/>
            <person name="Hainaut M."/>
            <person name="Levati E."/>
            <person name="Barry K.W."/>
            <person name="Belfiori B."/>
            <person name="Cichocki N."/>
            <person name="Clum A."/>
            <person name="Dockter R.B."/>
            <person name="Fauchery L."/>
            <person name="Guy J."/>
            <person name="Iotti M."/>
            <person name="Le Tacon F."/>
            <person name="Lindquist E.A."/>
            <person name="Lipzen A."/>
            <person name="Malagnac F."/>
            <person name="Mello A."/>
            <person name="Molinier V."/>
            <person name="Miyauchi S."/>
            <person name="Poulain J."/>
            <person name="Riccioni C."/>
            <person name="Rubini A."/>
            <person name="Sitrit Y."/>
            <person name="Splivallo R."/>
            <person name="Traeger S."/>
            <person name="Wang M."/>
            <person name="Zifcakova L."/>
            <person name="Wipf D."/>
            <person name="Zambonelli A."/>
            <person name="Paolocci F."/>
            <person name="Nowrousian M."/>
            <person name="Ottonello S."/>
            <person name="Baldrian P."/>
            <person name="Spatafora J.W."/>
            <person name="Henrissat B."/>
            <person name="Nagy L.G."/>
            <person name="Aury J.M."/>
            <person name="Wincker P."/>
            <person name="Grigoriev I.V."/>
            <person name="Bonfante P."/>
            <person name="Martin F.M."/>
        </authorList>
    </citation>
    <scope>NUCLEOTIDE SEQUENCE [LARGE SCALE GENOMIC DNA]</scope>
    <source>
        <strain evidence="1 2">RN42</strain>
    </source>
</reference>
<dbReference type="EMBL" id="ML119662">
    <property type="protein sequence ID" value="RPA83860.1"/>
    <property type="molecule type" value="Genomic_DNA"/>
</dbReference>
<dbReference type="AlphaFoldDB" id="A0A3N4II77"/>
<accession>A0A3N4II77</accession>
<name>A0A3N4II77_ASCIM</name>
<sequence>MYFPTIHSLPTAPRLAPRTDIEDTFSTIPELLLDSDSDCDTPSWGVTDSSYSPRPQSAIRPRDLLFGTSRRRKNADKRVRFAEEVTTFTYEAEPEEEEHNEEDPLQHFLEPVARNEGYPRAQVRASAQSWDPTGWSNLGIPVPLDFYSGIVRFGRGAKRERSYTATNVGAPRLTRNKTTVRIHPFAKR</sequence>
<organism evidence="1 2">
    <name type="scientific">Ascobolus immersus RN42</name>
    <dbReference type="NCBI Taxonomy" id="1160509"/>
    <lineage>
        <taxon>Eukaryota</taxon>
        <taxon>Fungi</taxon>
        <taxon>Dikarya</taxon>
        <taxon>Ascomycota</taxon>
        <taxon>Pezizomycotina</taxon>
        <taxon>Pezizomycetes</taxon>
        <taxon>Pezizales</taxon>
        <taxon>Ascobolaceae</taxon>
        <taxon>Ascobolus</taxon>
    </lineage>
</organism>
<dbReference type="Proteomes" id="UP000275078">
    <property type="component" value="Unassembled WGS sequence"/>
</dbReference>
<gene>
    <name evidence="1" type="ORF">BJ508DRAFT_51922</name>
</gene>
<keyword evidence="2" id="KW-1185">Reference proteome</keyword>
<evidence type="ECO:0000313" key="2">
    <source>
        <dbReference type="Proteomes" id="UP000275078"/>
    </source>
</evidence>